<feature type="coiled-coil region" evidence="1">
    <location>
        <begin position="164"/>
        <end position="191"/>
    </location>
</feature>
<sequence length="375" mass="42245">MQNQSTQPDFVSNACRTISGQLAEWGIDFSQDRVAQLTPIQREELQNWINTGVDADEGYREAFTSLPEFMENELLEMRGALAEKGQETIIEQAINAYESEAAITENPYLFDTSAWHLWRAAYCRWHHGESLDFPEEQTEVAAENENQKPVSVIQQALIQIAPQLSQAEHSLKQLRRQLKQTKRLRNSYRKQQALLILELCESFDSVSESLPAVEKESGVAENIAIVPKPEETQASPQVTSTTGYSSIVRIPVTGPETNRVEVFILQDSQGQWRAGHLWSVEADVRTGQLSRGSKQPDQQASSYPTETEALINEVITLSQSLIGVPEIERQIIDYLNMLEEFPGQIAICSNCQRHYINDGVSETDVCPRCSEELDS</sequence>
<keyword evidence="1" id="KW-0175">Coiled coil</keyword>
<accession>A0A517RPF1</accession>
<dbReference type="EMBL" id="CP036269">
    <property type="protein sequence ID" value="QDT45757.1"/>
    <property type="molecule type" value="Genomic_DNA"/>
</dbReference>
<evidence type="ECO:0000313" key="2">
    <source>
        <dbReference type="EMBL" id="QDT45757.1"/>
    </source>
</evidence>
<evidence type="ECO:0000313" key="3">
    <source>
        <dbReference type="Proteomes" id="UP000317171"/>
    </source>
</evidence>
<protein>
    <submittedName>
        <fullName evidence="2">Uncharacterized protein</fullName>
    </submittedName>
</protein>
<dbReference type="OrthoDB" id="290299at2"/>
<proteinExistence type="predicted"/>
<dbReference type="Proteomes" id="UP000317171">
    <property type="component" value="Chromosome"/>
</dbReference>
<dbReference type="KEGG" id="gaz:Pan241w_58850"/>
<evidence type="ECO:0000256" key="1">
    <source>
        <dbReference type="SAM" id="Coils"/>
    </source>
</evidence>
<organism evidence="2 3">
    <name type="scientific">Gimesia alba</name>
    <dbReference type="NCBI Taxonomy" id="2527973"/>
    <lineage>
        <taxon>Bacteria</taxon>
        <taxon>Pseudomonadati</taxon>
        <taxon>Planctomycetota</taxon>
        <taxon>Planctomycetia</taxon>
        <taxon>Planctomycetales</taxon>
        <taxon>Planctomycetaceae</taxon>
        <taxon>Gimesia</taxon>
    </lineage>
</organism>
<gene>
    <name evidence="2" type="ORF">Pan241w_58850</name>
</gene>
<name>A0A517RPF1_9PLAN</name>
<keyword evidence="3" id="KW-1185">Reference proteome</keyword>
<reference evidence="2 3" key="1">
    <citation type="submission" date="2019-02" db="EMBL/GenBank/DDBJ databases">
        <title>Deep-cultivation of Planctomycetes and their phenomic and genomic characterization uncovers novel biology.</title>
        <authorList>
            <person name="Wiegand S."/>
            <person name="Jogler M."/>
            <person name="Boedeker C."/>
            <person name="Pinto D."/>
            <person name="Vollmers J."/>
            <person name="Rivas-Marin E."/>
            <person name="Kohn T."/>
            <person name="Peeters S.H."/>
            <person name="Heuer A."/>
            <person name="Rast P."/>
            <person name="Oberbeckmann S."/>
            <person name="Bunk B."/>
            <person name="Jeske O."/>
            <person name="Meyerdierks A."/>
            <person name="Storesund J.E."/>
            <person name="Kallscheuer N."/>
            <person name="Luecker S."/>
            <person name="Lage O.M."/>
            <person name="Pohl T."/>
            <person name="Merkel B.J."/>
            <person name="Hornburger P."/>
            <person name="Mueller R.-W."/>
            <person name="Bruemmer F."/>
            <person name="Labrenz M."/>
            <person name="Spormann A.M."/>
            <person name="Op den Camp H."/>
            <person name="Overmann J."/>
            <person name="Amann R."/>
            <person name="Jetten M.S.M."/>
            <person name="Mascher T."/>
            <person name="Medema M.H."/>
            <person name="Devos D.P."/>
            <person name="Kaster A.-K."/>
            <person name="Ovreas L."/>
            <person name="Rohde M."/>
            <person name="Galperin M.Y."/>
            <person name="Jogler C."/>
        </authorList>
    </citation>
    <scope>NUCLEOTIDE SEQUENCE [LARGE SCALE GENOMIC DNA]</scope>
    <source>
        <strain evidence="2 3">Pan241w</strain>
    </source>
</reference>
<dbReference type="AlphaFoldDB" id="A0A517RPF1"/>
<dbReference type="RefSeq" id="WP_145222694.1">
    <property type="nucleotide sequence ID" value="NZ_CP036269.1"/>
</dbReference>